<reference evidence="3" key="3">
    <citation type="submission" date="2020-01" db="EMBL/GenBank/DDBJ databases">
        <title>Bacteria Cultured from War Wounds Associated with the Conflict in Eastern Ukraine.</title>
        <authorList>
            <person name="Snesrud E."/>
            <person name="Galac M.R."/>
            <person name="Mc Gann P."/>
            <person name="Valentine K."/>
            <person name="Viacheslav K."/>
        </authorList>
    </citation>
    <scope>NUCLEOTIDE SEQUENCE</scope>
    <source>
        <strain evidence="3">VNMU148</strain>
    </source>
</reference>
<dbReference type="KEGG" id="paeb:NCGM1900_2970"/>
<organism evidence="3 8">
    <name type="scientific">Pseudomonas aeruginosa</name>
    <dbReference type="NCBI Taxonomy" id="287"/>
    <lineage>
        <taxon>Bacteria</taxon>
        <taxon>Pseudomonadati</taxon>
        <taxon>Pseudomonadota</taxon>
        <taxon>Gammaproteobacteria</taxon>
        <taxon>Pseudomonadales</taxon>
        <taxon>Pseudomonadaceae</taxon>
        <taxon>Pseudomonas</taxon>
    </lineage>
</organism>
<feature type="compositionally biased region" description="Basic and acidic residues" evidence="1">
    <location>
        <begin position="63"/>
        <end position="72"/>
    </location>
</feature>
<reference evidence="5" key="5">
    <citation type="submission" date="2023-10" db="EMBL/GenBank/DDBJ databases">
        <title>Pathogen: clinical or host-associated sample.</title>
        <authorList>
            <person name="Hergert J."/>
            <person name="Casey R."/>
            <person name="Wagner J."/>
            <person name="Young E.L."/>
            <person name="Oakeson K.F."/>
        </authorList>
    </citation>
    <scope>NUCLEOTIDE SEQUENCE</scope>
    <source>
        <strain evidence="5">2021CK-01020</strain>
    </source>
</reference>
<feature type="compositionally biased region" description="Acidic residues" evidence="1">
    <location>
        <begin position="73"/>
        <end position="83"/>
    </location>
</feature>
<accession>A0A069Q7I3</accession>
<feature type="region of interest" description="Disordered" evidence="1">
    <location>
        <begin position="1"/>
        <end position="102"/>
    </location>
</feature>
<dbReference type="RefSeq" id="WP_003091664.1">
    <property type="nucleotide sequence ID" value="NZ_AP014622.1"/>
</dbReference>
<evidence type="ECO:0000313" key="4">
    <source>
        <dbReference type="EMBL" id="OTI58907.1"/>
    </source>
</evidence>
<reference evidence="4 6" key="1">
    <citation type="submission" date="2017-05" db="EMBL/GenBank/DDBJ databases">
        <authorList>
            <person name="Song R."/>
            <person name="Chenine A.L."/>
            <person name="Ruprecht R.M."/>
        </authorList>
    </citation>
    <scope>NUCLEOTIDE SEQUENCE [LARGE SCALE GENOMIC DNA]</scope>
    <source>
        <strain evidence="4 6">S567_C10_BS</strain>
    </source>
</reference>
<evidence type="ECO:0000313" key="8">
    <source>
        <dbReference type="Proteomes" id="UP000644192"/>
    </source>
</evidence>
<gene>
    <name evidence="4" type="ORF">CAZ10_22120</name>
    <name evidence="2" type="ORF">GNQ48_12865</name>
    <name evidence="3" type="ORF">GUL26_03560</name>
    <name evidence="5" type="ORF">L4V69_11850</name>
</gene>
<dbReference type="Proteomes" id="UP000194857">
    <property type="component" value="Unassembled WGS sequence"/>
</dbReference>
<proteinExistence type="predicted"/>
<accession>A0A1S1C8M3</accession>
<dbReference type="Proteomes" id="UP000644192">
    <property type="component" value="Unassembled WGS sequence"/>
</dbReference>
<protein>
    <submittedName>
        <fullName evidence="5">Aspartate-semialdehyde dehydrogenase</fullName>
    </submittedName>
</protein>
<evidence type="ECO:0000256" key="1">
    <source>
        <dbReference type="SAM" id="MobiDB-lite"/>
    </source>
</evidence>
<dbReference type="EMBL" id="WXZT01000001">
    <property type="protein sequence ID" value="MZZ11320.1"/>
    <property type="molecule type" value="Genomic_DNA"/>
</dbReference>
<sequence>MLPPIPQGLIPVTVQQDPPKPRPATPPVAPTQAGAGSDGVALRQERDEESWLEEEYRRRQRRQGGEAHARSDEGDEAPADEAGESAQADELPRKGQLIDIEV</sequence>
<dbReference type="Proteomes" id="UP001297540">
    <property type="component" value="Chromosome"/>
</dbReference>
<reference evidence="2 7" key="2">
    <citation type="submission" date="2019-11" db="EMBL/GenBank/DDBJ databases">
        <title>Genomes of ocular Pseudomonas aeruginosa isolates.</title>
        <authorList>
            <person name="Khan M."/>
            <person name="Rice S.A."/>
            <person name="Willcox M.D.P."/>
            <person name="Stapleton F."/>
        </authorList>
    </citation>
    <scope>NUCLEOTIDE SEQUENCE [LARGE SCALE GENOMIC DNA]</scope>
    <source>
        <strain evidence="2 7">PA221</strain>
    </source>
</reference>
<evidence type="ECO:0000313" key="6">
    <source>
        <dbReference type="Proteomes" id="UP000194857"/>
    </source>
</evidence>
<evidence type="ECO:0000313" key="2">
    <source>
        <dbReference type="EMBL" id="MUI35902.1"/>
    </source>
</evidence>
<evidence type="ECO:0000313" key="7">
    <source>
        <dbReference type="Proteomes" id="UP000433532"/>
    </source>
</evidence>
<dbReference type="EMBL" id="CP136986">
    <property type="protein sequence ID" value="WOS79816.1"/>
    <property type="molecule type" value="Genomic_DNA"/>
</dbReference>
<dbReference type="EMBL" id="NFFZ01000012">
    <property type="protein sequence ID" value="OTI58907.1"/>
    <property type="molecule type" value="Genomic_DNA"/>
</dbReference>
<dbReference type="AlphaFoldDB" id="A0A069Q7I3"/>
<reference evidence="5" key="4">
    <citation type="submission" date="2023-06" db="EMBL/GenBank/DDBJ databases">
        <authorList>
            <consortium name="Clinical and Environmental Microbiology Branch: Whole genome sequencing antimicrobial resistance pathogens in the healthcare setting"/>
        </authorList>
    </citation>
    <scope>NUCLEOTIDE SEQUENCE</scope>
    <source>
        <strain evidence="5">2021CK-01020</strain>
    </source>
</reference>
<dbReference type="OMA" id="PLMGEHV"/>
<dbReference type="Proteomes" id="UP000433532">
    <property type="component" value="Unassembled WGS sequence"/>
</dbReference>
<evidence type="ECO:0000313" key="3">
    <source>
        <dbReference type="EMBL" id="MZZ11320.1"/>
    </source>
</evidence>
<dbReference type="EMBL" id="WOAD01000009">
    <property type="protein sequence ID" value="MUI35902.1"/>
    <property type="molecule type" value="Genomic_DNA"/>
</dbReference>
<name>A0A069Q7I3_PSEAI</name>
<evidence type="ECO:0000313" key="5">
    <source>
        <dbReference type="EMBL" id="WOS79816.1"/>
    </source>
</evidence>
<dbReference type="eggNOG" id="ENOG503268Z">
    <property type="taxonomic scope" value="Bacteria"/>
</dbReference>